<dbReference type="AlphaFoldDB" id="A0A4T0V0E4"/>
<protein>
    <submittedName>
        <fullName evidence="2">PAS domain S-box protein</fullName>
    </submittedName>
</protein>
<gene>
    <name evidence="2" type="ORF">E5K04_05395</name>
</gene>
<dbReference type="NCBIfam" id="TIGR00229">
    <property type="entry name" value="sensory_box"/>
    <property type="match status" value="1"/>
</dbReference>
<dbReference type="Gene3D" id="3.30.450.20">
    <property type="entry name" value="PAS domain"/>
    <property type="match status" value="1"/>
</dbReference>
<dbReference type="InterPro" id="IPR000014">
    <property type="entry name" value="PAS"/>
</dbReference>
<dbReference type="Pfam" id="PF08447">
    <property type="entry name" value="PAS_3"/>
    <property type="match status" value="1"/>
</dbReference>
<reference evidence="2 3" key="1">
    <citation type="submission" date="2019-04" db="EMBL/GenBank/DDBJ databases">
        <title>Crenobacter sp. nov.</title>
        <authorList>
            <person name="Shi S."/>
        </authorList>
    </citation>
    <scope>NUCLEOTIDE SEQUENCE [LARGE SCALE GENOMIC DNA]</scope>
    <source>
        <strain evidence="2 3">GY 70310</strain>
    </source>
</reference>
<name>A0A4T0V0E4_9NEIS</name>
<evidence type="ECO:0000313" key="3">
    <source>
        <dbReference type="Proteomes" id="UP000308891"/>
    </source>
</evidence>
<keyword evidence="3" id="KW-1185">Reference proteome</keyword>
<organism evidence="2 3">
    <name type="scientific">Crenobacter intestini</name>
    <dbReference type="NCBI Taxonomy" id="2563443"/>
    <lineage>
        <taxon>Bacteria</taxon>
        <taxon>Pseudomonadati</taxon>
        <taxon>Pseudomonadota</taxon>
        <taxon>Betaproteobacteria</taxon>
        <taxon>Neisseriales</taxon>
        <taxon>Neisseriaceae</taxon>
        <taxon>Crenobacter</taxon>
    </lineage>
</organism>
<dbReference type="Proteomes" id="UP000308891">
    <property type="component" value="Unassembled WGS sequence"/>
</dbReference>
<sequence length="183" mass="20610">MKPRLTPTGQEVSFPPDELIVSKTDLSGRITYVNRVFMKVCNYPEEALLGVQHNIVRHPDMPRGAFRLMWDTLKGGHEFFGIVKNMTADGHHYWVFANVTIDRRQGHPVGYFSVRRQAPAQAIAVVEPLYRQMMDIERATSAADAPAASLAWLEGQLAGLGVSYERFVLDLYNRHSSPQGSRP</sequence>
<proteinExistence type="predicted"/>
<dbReference type="EMBL" id="STGJ01000005">
    <property type="protein sequence ID" value="TIC84606.1"/>
    <property type="molecule type" value="Genomic_DNA"/>
</dbReference>
<feature type="domain" description="PAS fold-3" evidence="1">
    <location>
        <begin position="31"/>
        <end position="110"/>
    </location>
</feature>
<dbReference type="RefSeq" id="WP_136551879.1">
    <property type="nucleotide sequence ID" value="NZ_STGJ01000005.1"/>
</dbReference>
<comment type="caution">
    <text evidence="2">The sequence shown here is derived from an EMBL/GenBank/DDBJ whole genome shotgun (WGS) entry which is preliminary data.</text>
</comment>
<dbReference type="InterPro" id="IPR035965">
    <property type="entry name" value="PAS-like_dom_sf"/>
</dbReference>
<dbReference type="SUPFAM" id="SSF55785">
    <property type="entry name" value="PYP-like sensor domain (PAS domain)"/>
    <property type="match status" value="1"/>
</dbReference>
<accession>A0A4T0V0E4</accession>
<dbReference type="CDD" id="cd00130">
    <property type="entry name" value="PAS"/>
    <property type="match status" value="1"/>
</dbReference>
<evidence type="ECO:0000313" key="2">
    <source>
        <dbReference type="EMBL" id="TIC84606.1"/>
    </source>
</evidence>
<dbReference type="OrthoDB" id="9806477at2"/>
<evidence type="ECO:0000259" key="1">
    <source>
        <dbReference type="Pfam" id="PF08447"/>
    </source>
</evidence>
<dbReference type="InterPro" id="IPR013655">
    <property type="entry name" value="PAS_fold_3"/>
</dbReference>